<reference evidence="5" key="2">
    <citation type="journal article" date="2017" name="J. Anim. Genet.">
        <title>Multiple reference genome sequences of hot pepper reveal the massive evolution of plant disease resistance genes by retroduplication.</title>
        <authorList>
            <person name="Kim S."/>
            <person name="Park J."/>
            <person name="Yeom S.-I."/>
            <person name="Kim Y.-M."/>
            <person name="Seo E."/>
            <person name="Kim K.-T."/>
            <person name="Kim M.-S."/>
            <person name="Lee J.M."/>
            <person name="Cheong K."/>
            <person name="Shin H.-S."/>
            <person name="Kim S.-B."/>
            <person name="Han K."/>
            <person name="Lee J."/>
            <person name="Park M."/>
            <person name="Lee H.-A."/>
            <person name="Lee H.-Y."/>
            <person name="Lee Y."/>
            <person name="Oh S."/>
            <person name="Lee J.H."/>
            <person name="Choi E."/>
            <person name="Choi E."/>
            <person name="Lee S.E."/>
            <person name="Jeon J."/>
            <person name="Kim H."/>
            <person name="Choi G."/>
            <person name="Song H."/>
            <person name="Lee J."/>
            <person name="Lee S.-C."/>
            <person name="Kwon J.-K."/>
            <person name="Lee H.-Y."/>
            <person name="Koo N."/>
            <person name="Hong Y."/>
            <person name="Kim R.W."/>
            <person name="Kang W.-H."/>
            <person name="Huh J.H."/>
            <person name="Kang B.-C."/>
            <person name="Yang T.-J."/>
            <person name="Lee Y.-H."/>
            <person name="Bennetzen J.L."/>
            <person name="Choi D."/>
        </authorList>
    </citation>
    <scope>NUCLEOTIDE SEQUENCE [LARGE SCALE GENOMIC DNA]</scope>
    <source>
        <strain evidence="5">cv. PBC81</strain>
    </source>
</reference>
<keyword evidence="2" id="KW-0067">ATP-binding</keyword>
<proteinExistence type="predicted"/>
<dbReference type="InterPro" id="IPR051701">
    <property type="entry name" value="Mito_OM_Translocase_MSP1"/>
</dbReference>
<feature type="compositionally biased region" description="Basic residues" evidence="3">
    <location>
        <begin position="46"/>
        <end position="59"/>
    </location>
</feature>
<feature type="compositionally biased region" description="Basic and acidic residues" evidence="3">
    <location>
        <begin position="34"/>
        <end position="45"/>
    </location>
</feature>
<dbReference type="PANTHER" id="PTHR45644:SF39">
    <property type="entry name" value="AAA-TYPE ATPASE FAMILY PROTEIN-RELATED"/>
    <property type="match status" value="1"/>
</dbReference>
<keyword evidence="1" id="KW-0547">Nucleotide-binding</keyword>
<feature type="compositionally biased region" description="Acidic residues" evidence="3">
    <location>
        <begin position="21"/>
        <end position="31"/>
    </location>
</feature>
<organism evidence="4 5">
    <name type="scientific">Capsicum baccatum</name>
    <name type="common">Peruvian pepper</name>
    <dbReference type="NCBI Taxonomy" id="33114"/>
    <lineage>
        <taxon>Eukaryota</taxon>
        <taxon>Viridiplantae</taxon>
        <taxon>Streptophyta</taxon>
        <taxon>Embryophyta</taxon>
        <taxon>Tracheophyta</taxon>
        <taxon>Spermatophyta</taxon>
        <taxon>Magnoliopsida</taxon>
        <taxon>eudicotyledons</taxon>
        <taxon>Gunneridae</taxon>
        <taxon>Pentapetalae</taxon>
        <taxon>asterids</taxon>
        <taxon>lamiids</taxon>
        <taxon>Solanales</taxon>
        <taxon>Solanaceae</taxon>
        <taxon>Solanoideae</taxon>
        <taxon>Capsiceae</taxon>
        <taxon>Capsicum</taxon>
    </lineage>
</organism>
<dbReference type="GO" id="GO:0005741">
    <property type="term" value="C:mitochondrial outer membrane"/>
    <property type="evidence" value="ECO:0007669"/>
    <property type="project" value="TreeGrafter"/>
</dbReference>
<gene>
    <name evidence="4" type="ORF">CQW23_15485</name>
</gene>
<reference evidence="4 5" key="1">
    <citation type="journal article" date="2017" name="Genome Biol.">
        <title>New reference genome sequences of hot pepper reveal the massive evolution of plant disease-resistance genes by retroduplication.</title>
        <authorList>
            <person name="Kim S."/>
            <person name="Park J."/>
            <person name="Yeom S.I."/>
            <person name="Kim Y.M."/>
            <person name="Seo E."/>
            <person name="Kim K.T."/>
            <person name="Kim M.S."/>
            <person name="Lee J.M."/>
            <person name="Cheong K."/>
            <person name="Shin H.S."/>
            <person name="Kim S.B."/>
            <person name="Han K."/>
            <person name="Lee J."/>
            <person name="Park M."/>
            <person name="Lee H.A."/>
            <person name="Lee H.Y."/>
            <person name="Lee Y."/>
            <person name="Oh S."/>
            <person name="Lee J.H."/>
            <person name="Choi E."/>
            <person name="Choi E."/>
            <person name="Lee S.E."/>
            <person name="Jeon J."/>
            <person name="Kim H."/>
            <person name="Choi G."/>
            <person name="Song H."/>
            <person name="Lee J."/>
            <person name="Lee S.C."/>
            <person name="Kwon J.K."/>
            <person name="Lee H.Y."/>
            <person name="Koo N."/>
            <person name="Hong Y."/>
            <person name="Kim R.W."/>
            <person name="Kang W.H."/>
            <person name="Huh J.H."/>
            <person name="Kang B.C."/>
            <person name="Yang T.J."/>
            <person name="Lee Y.H."/>
            <person name="Bennetzen J.L."/>
            <person name="Choi D."/>
        </authorList>
    </citation>
    <scope>NUCLEOTIDE SEQUENCE [LARGE SCALE GENOMIC DNA]</scope>
    <source>
        <strain evidence="5">cv. PBC81</strain>
    </source>
</reference>
<accession>A0A2G2WM62</accession>
<dbReference type="Proteomes" id="UP000224567">
    <property type="component" value="Unassembled WGS sequence"/>
</dbReference>
<keyword evidence="5" id="KW-1185">Reference proteome</keyword>
<sequence length="197" mass="22522">MAGDVCLFMLSYVVLEEVELEPPAEDEDEQLSSDNRDFNDGEPQKKGLKKKRCTQQKTKKQRRVEVVAILMDSFGKMHEKGKQVARTAKYLAKLFQICLSCDDAHGFFFKVDELRLEGTGLDDLENLLVKALFEVVSRESRNSPVILFMKDAEKTMAGNSGSYSTYKSRLEKISDNVLENTLQIYELFGFRHHNLVV</sequence>
<evidence type="ECO:0000256" key="2">
    <source>
        <dbReference type="ARBA" id="ARBA00022840"/>
    </source>
</evidence>
<name>A0A2G2WM62_CAPBA</name>
<dbReference type="PANTHER" id="PTHR45644">
    <property type="entry name" value="AAA ATPASE, PUTATIVE (AFU_ORTHOLOGUE AFUA_2G12920)-RELATED-RELATED"/>
    <property type="match status" value="1"/>
</dbReference>
<feature type="region of interest" description="Disordered" evidence="3">
    <location>
        <begin position="21"/>
        <end position="59"/>
    </location>
</feature>
<dbReference type="EMBL" id="MLFT02000006">
    <property type="protein sequence ID" value="PHT46327.1"/>
    <property type="molecule type" value="Genomic_DNA"/>
</dbReference>
<evidence type="ECO:0000256" key="1">
    <source>
        <dbReference type="ARBA" id="ARBA00022741"/>
    </source>
</evidence>
<evidence type="ECO:0000313" key="4">
    <source>
        <dbReference type="EMBL" id="PHT46327.1"/>
    </source>
</evidence>
<comment type="caution">
    <text evidence="4">The sequence shown here is derived from an EMBL/GenBank/DDBJ whole genome shotgun (WGS) entry which is preliminary data.</text>
</comment>
<dbReference type="STRING" id="33114.A0A2G2WM62"/>
<dbReference type="AlphaFoldDB" id="A0A2G2WM62"/>
<protein>
    <submittedName>
        <fullName evidence="4">Uncharacterized protein</fullName>
    </submittedName>
</protein>
<evidence type="ECO:0000256" key="3">
    <source>
        <dbReference type="SAM" id="MobiDB-lite"/>
    </source>
</evidence>
<evidence type="ECO:0000313" key="5">
    <source>
        <dbReference type="Proteomes" id="UP000224567"/>
    </source>
</evidence>
<dbReference type="GO" id="GO:0005524">
    <property type="term" value="F:ATP binding"/>
    <property type="evidence" value="ECO:0007669"/>
    <property type="project" value="UniProtKB-KW"/>
</dbReference>
<dbReference type="OrthoDB" id="1285867at2759"/>